<evidence type="ECO:0000256" key="3">
    <source>
        <dbReference type="ARBA" id="ARBA00022827"/>
    </source>
</evidence>
<dbReference type="PANTHER" id="PTHR43004:SF19">
    <property type="entry name" value="BINDING MONOOXYGENASE, PUTATIVE (JCVI)-RELATED"/>
    <property type="match status" value="1"/>
</dbReference>
<dbReference type="PRINTS" id="PR00420">
    <property type="entry name" value="RNGMNOXGNASE"/>
</dbReference>
<dbReference type="InterPro" id="IPR002938">
    <property type="entry name" value="FAD-bd"/>
</dbReference>
<keyword evidence="2" id="KW-0285">Flavoprotein</keyword>
<evidence type="ECO:0000256" key="2">
    <source>
        <dbReference type="ARBA" id="ARBA00022630"/>
    </source>
</evidence>
<comment type="caution">
    <text evidence="5">The sequence shown here is derived from an EMBL/GenBank/DDBJ whole genome shotgun (WGS) entry which is preliminary data.</text>
</comment>
<accession>A0ABV3G5C4</accession>
<dbReference type="Gene3D" id="3.50.50.60">
    <property type="entry name" value="FAD/NAD(P)-binding domain"/>
    <property type="match status" value="1"/>
</dbReference>
<sequence length="592" mass="64734">MTQPDNVTVLIVGAGGCGLSTSIFLSNLGVDHLLIEQRGETSRLPKAHYLSQRTMELYRQHGVADAITAVGAPLDKFGKVVWQTSLTGRGPYDGKVLYELDAFGAGSLSERYAGDSPVDSTNLPQIRLEPILRDLAEQRAPGRVRYGCELLDWVDEGSTIVARLRDADGVESTVRAKYLIAADGGRTVGPRLKVKMEGWPKFHQVTTAHFSADLSRWQHDGALITFFINPELAELSGAMLVQMGPTWGKFSEEWGLHFTADADDPARTRKDALLQRIRDVLKAPDLPITLHKVSSWTVDAVLAAKYRVGNVFLAGDAAHRMPPAAGLGLNTAIQDGHNLAWKIAAVESGRSEASLLDSYESERRPVGRDNLDWALGILKNTELITENALGFGPQVPRLVRPAFFHVYFEDSRRGATTRARAGEVFRTHRVDCQAHDMELGLAYAEGALTPDGTAAPPRAPMGDIYHPTTRPGHRLPHAWLDKDGTRLSTLDLVPRDRPVLLVGPEGQPWLDAARELGADPDAPFVVAAIGDDHVAATYREDGAWSRVREIADDGAILVRPDHHVCWRSLRGNDNPAAALRAAFANTGASRWR</sequence>
<evidence type="ECO:0000259" key="4">
    <source>
        <dbReference type="Pfam" id="PF01494"/>
    </source>
</evidence>
<dbReference type="GO" id="GO:0004497">
    <property type="term" value="F:monooxygenase activity"/>
    <property type="evidence" value="ECO:0007669"/>
    <property type="project" value="UniProtKB-KW"/>
</dbReference>
<proteinExistence type="predicted"/>
<name>A0ABV3G5C4_9NOCA</name>
<protein>
    <submittedName>
        <fullName evidence="5">FAD-dependent monooxygenase</fullName>
    </submittedName>
</protein>
<dbReference type="EMBL" id="JBFAKC010000024">
    <property type="protein sequence ID" value="MEV0712670.1"/>
    <property type="molecule type" value="Genomic_DNA"/>
</dbReference>
<reference evidence="5 6" key="1">
    <citation type="submission" date="2024-06" db="EMBL/GenBank/DDBJ databases">
        <title>The Natural Products Discovery Center: Release of the First 8490 Sequenced Strains for Exploring Actinobacteria Biosynthetic Diversity.</title>
        <authorList>
            <person name="Kalkreuter E."/>
            <person name="Kautsar S.A."/>
            <person name="Yang D."/>
            <person name="Bader C.D."/>
            <person name="Teijaro C.N."/>
            <person name="Fluegel L."/>
            <person name="Davis C.M."/>
            <person name="Simpson J.R."/>
            <person name="Lauterbach L."/>
            <person name="Steele A.D."/>
            <person name="Gui C."/>
            <person name="Meng S."/>
            <person name="Li G."/>
            <person name="Viehrig K."/>
            <person name="Ye F."/>
            <person name="Su P."/>
            <person name="Kiefer A.F."/>
            <person name="Nichols A."/>
            <person name="Cepeda A.J."/>
            <person name="Yan W."/>
            <person name="Fan B."/>
            <person name="Jiang Y."/>
            <person name="Adhikari A."/>
            <person name="Zheng C.-J."/>
            <person name="Schuster L."/>
            <person name="Cowan T.M."/>
            <person name="Smanski M.J."/>
            <person name="Chevrette M.G."/>
            <person name="De Carvalho L.P.S."/>
            <person name="Shen B."/>
        </authorList>
    </citation>
    <scope>NUCLEOTIDE SEQUENCE [LARGE SCALE GENOMIC DNA]</scope>
    <source>
        <strain evidence="5 6">NPDC050403</strain>
    </source>
</reference>
<comment type="cofactor">
    <cofactor evidence="1">
        <name>FAD</name>
        <dbReference type="ChEBI" id="CHEBI:57692"/>
    </cofactor>
</comment>
<keyword evidence="5" id="KW-0560">Oxidoreductase</keyword>
<evidence type="ECO:0000313" key="6">
    <source>
        <dbReference type="Proteomes" id="UP001551695"/>
    </source>
</evidence>
<dbReference type="InterPro" id="IPR036188">
    <property type="entry name" value="FAD/NAD-bd_sf"/>
</dbReference>
<dbReference type="Gene3D" id="3.40.30.120">
    <property type="match status" value="1"/>
</dbReference>
<dbReference type="Gene3D" id="3.30.9.10">
    <property type="entry name" value="D-Amino Acid Oxidase, subunit A, domain 2"/>
    <property type="match status" value="1"/>
</dbReference>
<evidence type="ECO:0000313" key="5">
    <source>
        <dbReference type="EMBL" id="MEV0712670.1"/>
    </source>
</evidence>
<dbReference type="Pfam" id="PF21274">
    <property type="entry name" value="Rng_hyd_C"/>
    <property type="match status" value="1"/>
</dbReference>
<gene>
    <name evidence="5" type="ORF">AB0I48_34470</name>
</gene>
<dbReference type="Proteomes" id="UP001551695">
    <property type="component" value="Unassembled WGS sequence"/>
</dbReference>
<keyword evidence="3" id="KW-0274">FAD</keyword>
<dbReference type="RefSeq" id="WP_355084949.1">
    <property type="nucleotide sequence ID" value="NZ_JBEXKW010000012.1"/>
</dbReference>
<dbReference type="PANTHER" id="PTHR43004">
    <property type="entry name" value="TRK SYSTEM POTASSIUM UPTAKE PROTEIN"/>
    <property type="match status" value="1"/>
</dbReference>
<feature type="domain" description="FAD-binding" evidence="4">
    <location>
        <begin position="7"/>
        <end position="374"/>
    </location>
</feature>
<dbReference type="SUPFAM" id="SSF51905">
    <property type="entry name" value="FAD/NAD(P)-binding domain"/>
    <property type="match status" value="1"/>
</dbReference>
<organism evidence="5 6">
    <name type="scientific">Nocardia aurea</name>
    <dbReference type="NCBI Taxonomy" id="2144174"/>
    <lineage>
        <taxon>Bacteria</taxon>
        <taxon>Bacillati</taxon>
        <taxon>Actinomycetota</taxon>
        <taxon>Actinomycetes</taxon>
        <taxon>Mycobacteriales</taxon>
        <taxon>Nocardiaceae</taxon>
        <taxon>Nocardia</taxon>
    </lineage>
</organism>
<keyword evidence="6" id="KW-1185">Reference proteome</keyword>
<dbReference type="Pfam" id="PF01494">
    <property type="entry name" value="FAD_binding_3"/>
    <property type="match status" value="1"/>
</dbReference>
<keyword evidence="5" id="KW-0503">Monooxygenase</keyword>
<dbReference type="InterPro" id="IPR050641">
    <property type="entry name" value="RIFMO-like"/>
</dbReference>
<evidence type="ECO:0000256" key="1">
    <source>
        <dbReference type="ARBA" id="ARBA00001974"/>
    </source>
</evidence>